<evidence type="ECO:0000256" key="11">
    <source>
        <dbReference type="ARBA" id="ARBA00023054"/>
    </source>
</evidence>
<keyword evidence="11 14" id="KW-0175">Coiled coil</keyword>
<accession>A0A0H5QQ05</accession>
<dbReference type="UniPathway" id="UPA00143"/>
<dbReference type="GO" id="GO:0061630">
    <property type="term" value="F:ubiquitin protein ligase activity"/>
    <property type="evidence" value="ECO:0007669"/>
    <property type="project" value="UniProtKB-EC"/>
</dbReference>
<comment type="catalytic activity">
    <reaction evidence="1 14">
        <text>S-ubiquitinyl-[E2 ubiquitin-conjugating enzyme]-L-cysteine + [acceptor protein]-L-lysine = [E2 ubiquitin-conjugating enzyme]-L-cysteine + N(6)-ubiquitinyl-[acceptor protein]-L-lysine.</text>
        <dbReference type="EC" id="2.3.2.27"/>
    </reaction>
</comment>
<organism evidence="18">
    <name type="scientific">Spongospora subterranea</name>
    <dbReference type="NCBI Taxonomy" id="70186"/>
    <lineage>
        <taxon>Eukaryota</taxon>
        <taxon>Sar</taxon>
        <taxon>Rhizaria</taxon>
        <taxon>Endomyxa</taxon>
        <taxon>Phytomyxea</taxon>
        <taxon>Plasmodiophorida</taxon>
        <taxon>Plasmodiophoridae</taxon>
        <taxon>Spongospora</taxon>
    </lineage>
</organism>
<dbReference type="EMBL" id="HACM01003681">
    <property type="protein sequence ID" value="CRZ04123.1"/>
    <property type="molecule type" value="Transcribed_RNA"/>
</dbReference>
<dbReference type="InterPro" id="IPR013083">
    <property type="entry name" value="Znf_RING/FYVE/PHD"/>
</dbReference>
<evidence type="ECO:0000256" key="14">
    <source>
        <dbReference type="RuleBase" id="RU365038"/>
    </source>
</evidence>
<dbReference type="InterPro" id="IPR017907">
    <property type="entry name" value="Znf_RING_CS"/>
</dbReference>
<keyword evidence="6 14" id="KW-0479">Metal-binding</keyword>
<dbReference type="GO" id="GO:0016567">
    <property type="term" value="P:protein ubiquitination"/>
    <property type="evidence" value="ECO:0007669"/>
    <property type="project" value="UniProtKB-UniRule"/>
</dbReference>
<dbReference type="PANTHER" id="PTHR23163:SF0">
    <property type="entry name" value="E3 UBIQUITIN-PROTEIN LIGASE BRE1"/>
    <property type="match status" value="1"/>
</dbReference>
<dbReference type="SMART" id="SM00184">
    <property type="entry name" value="RING"/>
    <property type="match status" value="1"/>
</dbReference>
<dbReference type="GO" id="GO:0033503">
    <property type="term" value="C:HULC complex"/>
    <property type="evidence" value="ECO:0007669"/>
    <property type="project" value="TreeGrafter"/>
</dbReference>
<evidence type="ECO:0000256" key="2">
    <source>
        <dbReference type="ARBA" id="ARBA00004123"/>
    </source>
</evidence>
<feature type="coiled-coil region" evidence="15">
    <location>
        <begin position="444"/>
        <end position="471"/>
    </location>
</feature>
<dbReference type="PROSITE" id="PS50089">
    <property type="entry name" value="ZF_RING_2"/>
    <property type="match status" value="1"/>
</dbReference>
<comment type="subcellular location">
    <subcellularLocation>
        <location evidence="2 14">Nucleus</location>
    </subcellularLocation>
</comment>
<evidence type="ECO:0000313" key="18">
    <source>
        <dbReference type="EMBL" id="CRZ04123.1"/>
    </source>
</evidence>
<evidence type="ECO:0000256" key="3">
    <source>
        <dbReference type="ARBA" id="ARBA00004906"/>
    </source>
</evidence>
<reference evidence="18" key="1">
    <citation type="submission" date="2015-04" db="EMBL/GenBank/DDBJ databases">
        <title>The genome sequence of the plant pathogenic Rhizarian Plasmodiophora brassicae reveals insights in its biotrophic life cycle and the origin of chitin synthesis.</title>
        <authorList>
            <person name="Schwelm A."/>
            <person name="Fogelqvist J."/>
            <person name="Knaust A."/>
            <person name="Julke S."/>
            <person name="Lilja T."/>
            <person name="Dhandapani V."/>
            <person name="Bonilla-Rosso G."/>
            <person name="Karlsson M."/>
            <person name="Shevchenko A."/>
            <person name="Choi S.R."/>
            <person name="Kim H.G."/>
            <person name="Park J.Y."/>
            <person name="Lim Y.P."/>
            <person name="Ludwig-Muller J."/>
            <person name="Dixelius C."/>
        </authorList>
    </citation>
    <scope>NUCLEOTIDE SEQUENCE</scope>
    <source>
        <tissue evidence="18">Potato root galls</tissue>
    </source>
</reference>
<dbReference type="GO" id="GO:0006325">
    <property type="term" value="P:chromatin organization"/>
    <property type="evidence" value="ECO:0007669"/>
    <property type="project" value="UniProtKB-KW"/>
</dbReference>
<keyword evidence="5 14" id="KW-0808">Transferase</keyword>
<evidence type="ECO:0000256" key="1">
    <source>
        <dbReference type="ARBA" id="ARBA00000900"/>
    </source>
</evidence>
<keyword evidence="12 14" id="KW-0539">Nucleus</keyword>
<dbReference type="GO" id="GO:0008270">
    <property type="term" value="F:zinc ion binding"/>
    <property type="evidence" value="ECO:0007669"/>
    <property type="project" value="UniProtKB-KW"/>
</dbReference>
<evidence type="ECO:0000256" key="16">
    <source>
        <dbReference type="SAM" id="MobiDB-lite"/>
    </source>
</evidence>
<dbReference type="AlphaFoldDB" id="A0A0H5QQ05"/>
<comment type="similarity">
    <text evidence="4 14">Belongs to the BRE1 family.</text>
</comment>
<evidence type="ECO:0000256" key="6">
    <source>
        <dbReference type="ARBA" id="ARBA00022723"/>
    </source>
</evidence>
<keyword evidence="10 14" id="KW-0156">Chromatin regulator</keyword>
<feature type="region of interest" description="Disordered" evidence="16">
    <location>
        <begin position="230"/>
        <end position="249"/>
    </location>
</feature>
<feature type="coiled-coil region" evidence="15">
    <location>
        <begin position="162"/>
        <end position="213"/>
    </location>
</feature>
<dbReference type="Gene3D" id="3.30.40.10">
    <property type="entry name" value="Zinc/RING finger domain, C3HC4 (zinc finger)"/>
    <property type="match status" value="1"/>
</dbReference>
<dbReference type="CDD" id="cd16499">
    <property type="entry name" value="RING-HC_Bre1-like"/>
    <property type="match status" value="1"/>
</dbReference>
<dbReference type="SUPFAM" id="SSF57850">
    <property type="entry name" value="RING/U-box"/>
    <property type="match status" value="1"/>
</dbReference>
<evidence type="ECO:0000256" key="5">
    <source>
        <dbReference type="ARBA" id="ARBA00022679"/>
    </source>
</evidence>
<evidence type="ECO:0000256" key="4">
    <source>
        <dbReference type="ARBA" id="ARBA00005555"/>
    </source>
</evidence>
<dbReference type="InterPro" id="IPR013956">
    <property type="entry name" value="E3_ubiquit_lig_Bre1"/>
</dbReference>
<evidence type="ECO:0000256" key="12">
    <source>
        <dbReference type="ARBA" id="ARBA00023242"/>
    </source>
</evidence>
<sequence length="695" mass="76533">MQEGGGKRPRSEAQDTNVAGVPADITDPESLLRYQNKKQSQLLRERARTINTLQDQVAALHKAEASALSQLKHCASSWVNLQANLTALLRRCVDAASLDSTFDGSKLFQSLTQGTIDDQSQDSISLLRILCNALSSQEQKIQSLVQSAGSSDTLDSAIRSIVQQQQEKIQQLEITVNGLDGTEAALTKERILVNDANRRILSLEAELDEKSSLLREALKHIDRLDLTPSADNNGLLSVNSPQLSDKTSDVATSVESTTVANAVDAAVIADLQQKLAAASEICDMRMQTETSLQERYDKLYHTLQDHEAASIASNGRAIQAELAKDVALRQITDLKAELLGVKAAAADAEATFQSTLEARSVLHSQQLCALQAEATSARQSLVELESAAQRASAQASIDTESCKTKLSRLTELEALCSNLGLELQRRSKSHSGPSATEVDPDDLNAALMSELDEMAHQYDELSEMNARLQTQMHSVEDCNTQLVAAATRLQQTVERDQIEKRLLLEKESKLKGALALHADSEAALVAQVQVQIQVSGRLQEMLQTITAVQEEHKEIAVQSAAKVLELQDTYQNAAAAMESRLRIADSRLTMLNQAEKQCRRSEERAMILQRQMDKYVADHGLGGSDVALERELEQFKRIVKCSVCKDTFKSVVITKCFHVFCRSCIDTRIKNRDRRCPACSKPFGQDDVHNIYFTH</sequence>
<proteinExistence type="inferred from homology"/>
<evidence type="ECO:0000256" key="8">
    <source>
        <dbReference type="ARBA" id="ARBA00022786"/>
    </source>
</evidence>
<comment type="pathway">
    <text evidence="3 14">Protein modification; protein ubiquitination.</text>
</comment>
<keyword evidence="9 14" id="KW-0862">Zinc</keyword>
<keyword evidence="8 14" id="KW-0833">Ubl conjugation pathway</keyword>
<evidence type="ECO:0000256" key="15">
    <source>
        <dbReference type="SAM" id="Coils"/>
    </source>
</evidence>
<evidence type="ECO:0000256" key="10">
    <source>
        <dbReference type="ARBA" id="ARBA00022853"/>
    </source>
</evidence>
<dbReference type="InterPro" id="IPR001841">
    <property type="entry name" value="Znf_RING"/>
</dbReference>
<dbReference type="EC" id="2.3.2.27" evidence="14"/>
<dbReference type="PANTHER" id="PTHR23163">
    <property type="entry name" value="RING FINGER PROTEIN-RELATED"/>
    <property type="match status" value="1"/>
</dbReference>
<evidence type="ECO:0000256" key="7">
    <source>
        <dbReference type="ARBA" id="ARBA00022771"/>
    </source>
</evidence>
<feature type="region of interest" description="Disordered" evidence="16">
    <location>
        <begin position="1"/>
        <end position="29"/>
    </location>
</feature>
<keyword evidence="7 13" id="KW-0863">Zinc-finger</keyword>
<feature type="compositionally biased region" description="Basic and acidic residues" evidence="16">
    <location>
        <begin position="1"/>
        <end position="13"/>
    </location>
</feature>
<evidence type="ECO:0000256" key="9">
    <source>
        <dbReference type="ARBA" id="ARBA00022833"/>
    </source>
</evidence>
<feature type="domain" description="RING-type" evidence="17">
    <location>
        <begin position="641"/>
        <end position="680"/>
    </location>
</feature>
<evidence type="ECO:0000256" key="13">
    <source>
        <dbReference type="PROSITE-ProRule" id="PRU00175"/>
    </source>
</evidence>
<protein>
    <recommendedName>
        <fullName evidence="14">E3 ubiquitin protein ligase</fullName>
        <ecNumber evidence="14">2.3.2.27</ecNumber>
    </recommendedName>
</protein>
<dbReference type="PROSITE" id="PS00518">
    <property type="entry name" value="ZF_RING_1"/>
    <property type="match status" value="1"/>
</dbReference>
<name>A0A0H5QQ05_9EUKA</name>
<dbReference type="GO" id="GO:0005634">
    <property type="term" value="C:nucleus"/>
    <property type="evidence" value="ECO:0007669"/>
    <property type="project" value="UniProtKB-SubCell"/>
</dbReference>
<dbReference type="Pfam" id="PF13923">
    <property type="entry name" value="zf-C3HC4_2"/>
    <property type="match status" value="1"/>
</dbReference>
<evidence type="ECO:0000259" key="17">
    <source>
        <dbReference type="PROSITE" id="PS50089"/>
    </source>
</evidence>